<comment type="catalytic activity">
    <reaction evidence="1 10">
        <text>Transfers a segment of a (1-&gt;4)-alpha-D-glucan to a new position in an acceptor, which may be glucose or a (1-&gt;4)-alpha-D-glucan.</text>
        <dbReference type="EC" id="2.4.1.25"/>
    </reaction>
</comment>
<dbReference type="Proteomes" id="UP000319732">
    <property type="component" value="Unassembled WGS sequence"/>
</dbReference>
<evidence type="ECO:0000256" key="1">
    <source>
        <dbReference type="ARBA" id="ARBA00000439"/>
    </source>
</evidence>
<evidence type="ECO:0000256" key="5">
    <source>
        <dbReference type="ARBA" id="ARBA00022676"/>
    </source>
</evidence>
<dbReference type="RefSeq" id="WP_142904160.1">
    <property type="nucleotide sequence ID" value="NZ_ML660092.1"/>
</dbReference>
<feature type="compositionally biased region" description="Polar residues" evidence="11">
    <location>
        <begin position="33"/>
        <end position="44"/>
    </location>
</feature>
<dbReference type="EMBL" id="VHSG01000010">
    <property type="protein sequence ID" value="TQV80061.1"/>
    <property type="molecule type" value="Genomic_DNA"/>
</dbReference>
<dbReference type="InterPro" id="IPR003385">
    <property type="entry name" value="Glyco_hydro_77"/>
</dbReference>
<evidence type="ECO:0000256" key="9">
    <source>
        <dbReference type="ARBA" id="ARBA00031501"/>
    </source>
</evidence>
<evidence type="ECO:0000256" key="11">
    <source>
        <dbReference type="SAM" id="MobiDB-lite"/>
    </source>
</evidence>
<dbReference type="GO" id="GO:0005975">
    <property type="term" value="P:carbohydrate metabolic process"/>
    <property type="evidence" value="ECO:0007669"/>
    <property type="project" value="InterPro"/>
</dbReference>
<name>A0A545TSE1_9GAMM</name>
<protein>
    <recommendedName>
        <fullName evidence="4 10">4-alpha-glucanotransferase</fullName>
        <ecNumber evidence="3 10">2.4.1.25</ecNumber>
    </recommendedName>
    <alternativeName>
        <fullName evidence="8 10">Amylomaltase</fullName>
    </alternativeName>
    <alternativeName>
        <fullName evidence="9 10">Disproportionating enzyme</fullName>
    </alternativeName>
</protein>
<dbReference type="Pfam" id="PF02446">
    <property type="entry name" value="Glyco_hydro_77"/>
    <property type="match status" value="1"/>
</dbReference>
<keyword evidence="14" id="KW-1185">Reference proteome</keyword>
<dbReference type="PANTHER" id="PTHR32438:SF5">
    <property type="entry name" value="4-ALPHA-GLUCANOTRANSFERASE DPE1, CHLOROPLASTIC_AMYLOPLASTIC"/>
    <property type="match status" value="1"/>
</dbReference>
<dbReference type="SUPFAM" id="SSF51445">
    <property type="entry name" value="(Trans)glycosidases"/>
    <property type="match status" value="1"/>
</dbReference>
<evidence type="ECO:0000259" key="12">
    <source>
        <dbReference type="Pfam" id="PF21226"/>
    </source>
</evidence>
<evidence type="ECO:0000313" key="13">
    <source>
        <dbReference type="EMBL" id="TQV80061.1"/>
    </source>
</evidence>
<evidence type="ECO:0000256" key="4">
    <source>
        <dbReference type="ARBA" id="ARBA00020295"/>
    </source>
</evidence>
<keyword evidence="6 10" id="KW-0808">Transferase</keyword>
<dbReference type="InterPro" id="IPR017853">
    <property type="entry name" value="GH"/>
</dbReference>
<feature type="domain" description="MalQ N-terminal beta-sandwich" evidence="12">
    <location>
        <begin position="131"/>
        <end position="227"/>
    </location>
</feature>
<dbReference type="NCBIfam" id="TIGR00217">
    <property type="entry name" value="malQ"/>
    <property type="match status" value="1"/>
</dbReference>
<comment type="similarity">
    <text evidence="2 10">Belongs to the disproportionating enzyme family.</text>
</comment>
<gene>
    <name evidence="13" type="primary">malQ</name>
    <name evidence="13" type="ORF">FKG94_10345</name>
</gene>
<sequence>MRTEGPRCDLNSRGPKTRKWNPSHGLDAPGAQLEQSYGDSENDGRTTICTTPCNPPAGFCRGERMSALERLAALAGIEPAYHDIWGEQHRADPQTQRALLAAMGFAVADENQVAASLQQLEELEWRRVLPPAVIVAAEQAQPEVLLALPEAAQLGAVEVVCEDGGSRPDPPAATLRLLGTRDIDGCSYRRYARSLPGQLPPGYHRLSVTYELAGRAAHAATTLIVAPRQCYGPADFDGDRLWGLGAQLYALRSDHNWGVGDFSDLNELVARAARAGAAAVGVNPLHPLYPGDPEICSPYSPTSRSFLNTLYIDVTAVADLAGCAAANDLLDSAEWQARLARLRAAGQLDYGAVAACKQRLLTLIYAGFCETDLGQDTPRGRAFADYCAARDPALERLATFDALYEHFCGRDGGRRWQQWPPEFQQPDTAAVKSFVAAHSDRVNYFKYLQWLAEEQLAAAAATAAAMPVGLYLDLAVGCDAGGADVWAAQDLYVRDTCIGAPPDQFCAAGQNWGLTPINPYTLREQGYAPFIALLRDNMRYAGALRIDHVMGLMRQFWVPPGQSAGAGLYINFPLQDLLRIIALESQRARCVVVGEDLGTVPEGFRDTMAEAGIQSYRVLYFERWDNGWFKRPDAYPGNAVVTVSTHDLPPLAGWWNGCDIACRQELGLYEKPADADRELRHRTGDRHALVDALVDVGALPPDTSVDDLPLETLLSATQAYLARTPGWLQMIALEDALGVEQQTNLPGTIHEHPNWRRRLPVPIETIFGTANLRALLLGVAHERSLAG</sequence>
<comment type="caution">
    <text evidence="13">The sequence shown here is derived from an EMBL/GenBank/DDBJ whole genome shotgun (WGS) entry which is preliminary data.</text>
</comment>
<accession>A0A545TSE1</accession>
<dbReference type="AlphaFoldDB" id="A0A545TSE1"/>
<evidence type="ECO:0000256" key="7">
    <source>
        <dbReference type="ARBA" id="ARBA00023277"/>
    </source>
</evidence>
<evidence type="ECO:0000313" key="14">
    <source>
        <dbReference type="Proteomes" id="UP000319732"/>
    </source>
</evidence>
<evidence type="ECO:0000256" key="2">
    <source>
        <dbReference type="ARBA" id="ARBA00005684"/>
    </source>
</evidence>
<dbReference type="Gene3D" id="3.20.20.80">
    <property type="entry name" value="Glycosidases"/>
    <property type="match status" value="1"/>
</dbReference>
<keyword evidence="7 10" id="KW-0119">Carbohydrate metabolism</keyword>
<dbReference type="EC" id="2.4.1.25" evidence="3 10"/>
<dbReference type="OrthoDB" id="9763489at2"/>
<proteinExistence type="inferred from homology"/>
<evidence type="ECO:0000256" key="6">
    <source>
        <dbReference type="ARBA" id="ARBA00022679"/>
    </source>
</evidence>
<dbReference type="InterPro" id="IPR048458">
    <property type="entry name" value="MalQ_N"/>
</dbReference>
<evidence type="ECO:0000256" key="3">
    <source>
        <dbReference type="ARBA" id="ARBA00012560"/>
    </source>
</evidence>
<evidence type="ECO:0000256" key="10">
    <source>
        <dbReference type="RuleBase" id="RU361207"/>
    </source>
</evidence>
<keyword evidence="5 10" id="KW-0328">Glycosyltransferase</keyword>
<feature type="region of interest" description="Disordered" evidence="11">
    <location>
        <begin position="1"/>
        <end position="44"/>
    </location>
</feature>
<organism evidence="13 14">
    <name type="scientific">Exilibacterium tricleocarpae</name>
    <dbReference type="NCBI Taxonomy" id="2591008"/>
    <lineage>
        <taxon>Bacteria</taxon>
        <taxon>Pseudomonadati</taxon>
        <taxon>Pseudomonadota</taxon>
        <taxon>Gammaproteobacteria</taxon>
        <taxon>Cellvibrionales</taxon>
        <taxon>Cellvibrionaceae</taxon>
        <taxon>Exilibacterium</taxon>
    </lineage>
</organism>
<evidence type="ECO:0000256" key="8">
    <source>
        <dbReference type="ARBA" id="ARBA00031423"/>
    </source>
</evidence>
<dbReference type="GO" id="GO:0004134">
    <property type="term" value="F:4-alpha-glucanotransferase activity"/>
    <property type="evidence" value="ECO:0007669"/>
    <property type="project" value="UniProtKB-EC"/>
</dbReference>
<dbReference type="PANTHER" id="PTHR32438">
    <property type="entry name" value="4-ALPHA-GLUCANOTRANSFERASE DPE1, CHLOROPLASTIC/AMYLOPLASTIC"/>
    <property type="match status" value="1"/>
</dbReference>
<dbReference type="Pfam" id="PF21226">
    <property type="entry name" value="MalQ_N"/>
    <property type="match status" value="1"/>
</dbReference>
<reference evidence="13 14" key="1">
    <citation type="submission" date="2019-06" db="EMBL/GenBank/DDBJ databases">
        <title>Whole genome sequence for Cellvibrionaceae sp. R142.</title>
        <authorList>
            <person name="Wang G."/>
        </authorList>
    </citation>
    <scope>NUCLEOTIDE SEQUENCE [LARGE SCALE GENOMIC DNA]</scope>
    <source>
        <strain evidence="13 14">R142</strain>
    </source>
</reference>